<dbReference type="InterPro" id="IPR039426">
    <property type="entry name" value="TonB-dep_rcpt-like"/>
</dbReference>
<dbReference type="AlphaFoldDB" id="A0A4Q7YVC0"/>
<dbReference type="InterPro" id="IPR036942">
    <property type="entry name" value="Beta-barrel_TonB_sf"/>
</dbReference>
<dbReference type="InterPro" id="IPR013784">
    <property type="entry name" value="Carb-bd-like_fold"/>
</dbReference>
<dbReference type="SUPFAM" id="SSF49452">
    <property type="entry name" value="Starch-binding domain-like"/>
    <property type="match status" value="1"/>
</dbReference>
<accession>A0A4Q7YVC0</accession>
<dbReference type="InterPro" id="IPR037066">
    <property type="entry name" value="Plug_dom_sf"/>
</dbReference>
<evidence type="ECO:0000256" key="9">
    <source>
        <dbReference type="RuleBase" id="RU003357"/>
    </source>
</evidence>
<reference evidence="13 14" key="1">
    <citation type="submission" date="2019-02" db="EMBL/GenBank/DDBJ databases">
        <title>Genomic Encyclopedia of Archaeal and Bacterial Type Strains, Phase II (KMG-II): from individual species to whole genera.</title>
        <authorList>
            <person name="Goeker M."/>
        </authorList>
    </citation>
    <scope>NUCLEOTIDE SEQUENCE [LARGE SCALE GENOMIC DNA]</scope>
    <source>
        <strain evidence="13 14">DSM 18101</strain>
    </source>
</reference>
<keyword evidence="13" id="KW-0675">Receptor</keyword>
<evidence type="ECO:0000256" key="6">
    <source>
        <dbReference type="ARBA" id="ARBA00023136"/>
    </source>
</evidence>
<dbReference type="Pfam" id="PF00593">
    <property type="entry name" value="TonB_dep_Rec_b-barrel"/>
    <property type="match status" value="1"/>
</dbReference>
<sequence>MALRTLASLLLFVNIFAHAQLNQPAPTASGRGEIRLQITDPSGAALRARCILSGLSTSVNISTQTNAQGLWTAHDLPFGSYRLEISRNGFATERIELDIQSTAPLTRQVALKLQSVTTAVAVITPTPIGNESLSREQTPLPVQSLTAEDMRNTNALDLSDAINKRLNGVYVNENAGNPFEPDINYRGYTASPLLGTPQGLSVYLDGVRQNQPFGDVVSWDLIPKVAIQDMELIPGSNPVFGLNTLGGAIAVRTKDGSSNRGLTVQAVGGAFGRRSVEGEYGGSNGRDLDWFAAGNYFREDGWRQFSPSEVRQSFAKLRWNREKTSISLSGAYAINWLTGNGLQDFRFLKKDYTSVYSVPDTLWDHSPSLTLNANRQISDHWSLSGNLYFRHVRSDTTNGDINDESFDQSLYNLNASDITALQAAGYSGFPATGNPATEPYPYWKCIARALEKDEPSESCTGIITNTRTQQNNYGLTGLLSWRTARNLLSVGAAWDHSGLSYQQASQLGYLSSDGVSITPVDAFADGSTMQDDEPYDTRVQLHGTVNTPAFYLTDTLTLDRWSITASGRYNRTAVENIDRLPPDTPGRGSLNGSYVFQRFNPAIGATWRASSLISLYANYSEASRAPTSIELGCANPDFPCNLPNALVDDPPLHQVVSRTVEAGIRSSSQSHLSWSAGYFRGENSNDLLFVASEQTGFGYFLNFGKTRRQGVELNLSGQLPHLALGGGYTFLDATYQSPQVVNGGSNSSNDSSLDGFPGTDGDITITPGDRIPQTPQHVLKVFADYKPTSKWLIDLNIIAVSSSFARGNENNQDQPDGVYYLGSGSSPAYGVANLGARYTFNSHFEAFLQMNNLFDSHYSTAAQLGTTPYDDSGHFIARPFPPAPGSGGDYPLRNTTFLAPGAPFNIFGGLRVTFSRK</sequence>
<keyword evidence="10" id="KW-0732">Signal</keyword>
<evidence type="ECO:0000256" key="1">
    <source>
        <dbReference type="ARBA" id="ARBA00004571"/>
    </source>
</evidence>
<evidence type="ECO:0000256" key="4">
    <source>
        <dbReference type="ARBA" id="ARBA00022692"/>
    </source>
</evidence>
<name>A0A4Q7YVC0_9BACT</name>
<evidence type="ECO:0000259" key="12">
    <source>
        <dbReference type="Pfam" id="PF07715"/>
    </source>
</evidence>
<evidence type="ECO:0000256" key="5">
    <source>
        <dbReference type="ARBA" id="ARBA00023077"/>
    </source>
</evidence>
<keyword evidence="14" id="KW-1185">Reference proteome</keyword>
<protein>
    <submittedName>
        <fullName evidence="13">Outer membrane receptor protein involved in Fe transport</fullName>
    </submittedName>
</protein>
<feature type="domain" description="TonB-dependent receptor plug" evidence="12">
    <location>
        <begin position="136"/>
        <end position="248"/>
    </location>
</feature>
<feature type="domain" description="TonB-dependent receptor-like beta-barrel" evidence="11">
    <location>
        <begin position="351"/>
        <end position="853"/>
    </location>
</feature>
<keyword evidence="5 9" id="KW-0798">TonB box</keyword>
<keyword evidence="7 8" id="KW-0998">Cell outer membrane</keyword>
<keyword evidence="3 8" id="KW-1134">Transmembrane beta strand</keyword>
<dbReference type="GO" id="GO:0009279">
    <property type="term" value="C:cell outer membrane"/>
    <property type="evidence" value="ECO:0007669"/>
    <property type="project" value="UniProtKB-SubCell"/>
</dbReference>
<dbReference type="Proteomes" id="UP000292958">
    <property type="component" value="Unassembled WGS sequence"/>
</dbReference>
<dbReference type="OrthoDB" id="98353at2"/>
<dbReference type="PANTHER" id="PTHR30069">
    <property type="entry name" value="TONB-DEPENDENT OUTER MEMBRANE RECEPTOR"/>
    <property type="match status" value="1"/>
</dbReference>
<dbReference type="GO" id="GO:0030246">
    <property type="term" value="F:carbohydrate binding"/>
    <property type="evidence" value="ECO:0007669"/>
    <property type="project" value="InterPro"/>
</dbReference>
<evidence type="ECO:0000256" key="3">
    <source>
        <dbReference type="ARBA" id="ARBA00022452"/>
    </source>
</evidence>
<evidence type="ECO:0000259" key="11">
    <source>
        <dbReference type="Pfam" id="PF00593"/>
    </source>
</evidence>
<dbReference type="Gene3D" id="2.60.40.1120">
    <property type="entry name" value="Carboxypeptidase-like, regulatory domain"/>
    <property type="match status" value="1"/>
</dbReference>
<dbReference type="Gene3D" id="2.170.130.10">
    <property type="entry name" value="TonB-dependent receptor, plug domain"/>
    <property type="match status" value="1"/>
</dbReference>
<evidence type="ECO:0000256" key="10">
    <source>
        <dbReference type="SAM" id="SignalP"/>
    </source>
</evidence>
<evidence type="ECO:0000313" key="13">
    <source>
        <dbReference type="EMBL" id="RZU41081.1"/>
    </source>
</evidence>
<dbReference type="Pfam" id="PF07715">
    <property type="entry name" value="Plug"/>
    <property type="match status" value="1"/>
</dbReference>
<keyword evidence="4 8" id="KW-0812">Transmembrane</keyword>
<feature type="chain" id="PRO_5020731888" evidence="10">
    <location>
        <begin position="20"/>
        <end position="917"/>
    </location>
</feature>
<comment type="caution">
    <text evidence="13">The sequence shown here is derived from an EMBL/GenBank/DDBJ whole genome shotgun (WGS) entry which is preliminary data.</text>
</comment>
<dbReference type="GO" id="GO:0044718">
    <property type="term" value="P:siderophore transmembrane transport"/>
    <property type="evidence" value="ECO:0007669"/>
    <property type="project" value="TreeGrafter"/>
</dbReference>
<dbReference type="PROSITE" id="PS52016">
    <property type="entry name" value="TONB_DEPENDENT_REC_3"/>
    <property type="match status" value="1"/>
</dbReference>
<dbReference type="Gene3D" id="2.40.170.20">
    <property type="entry name" value="TonB-dependent receptor, beta-barrel domain"/>
    <property type="match status" value="1"/>
</dbReference>
<dbReference type="EMBL" id="SHKW01000001">
    <property type="protein sequence ID" value="RZU41081.1"/>
    <property type="molecule type" value="Genomic_DNA"/>
</dbReference>
<dbReference type="InterPro" id="IPR000531">
    <property type="entry name" value="Beta-barrel_TonB"/>
</dbReference>
<dbReference type="PANTHER" id="PTHR30069:SF39">
    <property type="entry name" value="BLL6183 PROTEIN"/>
    <property type="match status" value="1"/>
</dbReference>
<comment type="similarity">
    <text evidence="8 9">Belongs to the TonB-dependent receptor family.</text>
</comment>
<dbReference type="RefSeq" id="WP_130419056.1">
    <property type="nucleotide sequence ID" value="NZ_SHKW01000001.1"/>
</dbReference>
<evidence type="ECO:0000256" key="8">
    <source>
        <dbReference type="PROSITE-ProRule" id="PRU01360"/>
    </source>
</evidence>
<feature type="signal peptide" evidence="10">
    <location>
        <begin position="1"/>
        <end position="19"/>
    </location>
</feature>
<proteinExistence type="inferred from homology"/>
<comment type="subcellular location">
    <subcellularLocation>
        <location evidence="1 8">Cell outer membrane</location>
        <topology evidence="1 8">Multi-pass membrane protein</topology>
    </subcellularLocation>
</comment>
<evidence type="ECO:0000256" key="2">
    <source>
        <dbReference type="ARBA" id="ARBA00022448"/>
    </source>
</evidence>
<evidence type="ECO:0000313" key="14">
    <source>
        <dbReference type="Proteomes" id="UP000292958"/>
    </source>
</evidence>
<organism evidence="13 14">
    <name type="scientific">Edaphobacter modestus</name>
    <dbReference type="NCBI Taxonomy" id="388466"/>
    <lineage>
        <taxon>Bacteria</taxon>
        <taxon>Pseudomonadati</taxon>
        <taxon>Acidobacteriota</taxon>
        <taxon>Terriglobia</taxon>
        <taxon>Terriglobales</taxon>
        <taxon>Acidobacteriaceae</taxon>
        <taxon>Edaphobacter</taxon>
    </lineage>
</organism>
<dbReference type="SUPFAM" id="SSF56935">
    <property type="entry name" value="Porins"/>
    <property type="match status" value="1"/>
</dbReference>
<evidence type="ECO:0000256" key="7">
    <source>
        <dbReference type="ARBA" id="ARBA00023237"/>
    </source>
</evidence>
<dbReference type="GO" id="GO:0015344">
    <property type="term" value="F:siderophore uptake transmembrane transporter activity"/>
    <property type="evidence" value="ECO:0007669"/>
    <property type="project" value="TreeGrafter"/>
</dbReference>
<dbReference type="Pfam" id="PF13620">
    <property type="entry name" value="CarboxypepD_reg"/>
    <property type="match status" value="1"/>
</dbReference>
<keyword evidence="2 8" id="KW-0813">Transport</keyword>
<keyword evidence="6 8" id="KW-0472">Membrane</keyword>
<gene>
    <name evidence="13" type="ORF">BDD14_2574</name>
</gene>
<dbReference type="InterPro" id="IPR012910">
    <property type="entry name" value="Plug_dom"/>
</dbReference>